<evidence type="ECO:0000313" key="2">
    <source>
        <dbReference type="Proteomes" id="UP000252558"/>
    </source>
</evidence>
<comment type="caution">
    <text evidence="1">The sequence shown here is derived from an EMBL/GenBank/DDBJ whole genome shotgun (WGS) entry which is preliminary data.</text>
</comment>
<dbReference type="AlphaFoldDB" id="A0A368NM53"/>
<dbReference type="OrthoDB" id="6227277at2"/>
<dbReference type="RefSeq" id="WP_114337101.1">
    <property type="nucleotide sequence ID" value="NZ_QPID01000002.1"/>
</dbReference>
<evidence type="ECO:0000313" key="1">
    <source>
        <dbReference type="EMBL" id="RCU51672.1"/>
    </source>
</evidence>
<reference evidence="1 2" key="1">
    <citation type="submission" date="2018-07" db="EMBL/GenBank/DDBJ databases">
        <title>Corallincola holothuriorum sp. nov., a new facultative anaerobe isolated from sea cucumber Apostichopus japonicus.</title>
        <authorList>
            <person name="Xia H."/>
        </authorList>
    </citation>
    <scope>NUCLEOTIDE SEQUENCE [LARGE SCALE GENOMIC DNA]</scope>
    <source>
        <strain evidence="1 2">C4</strain>
    </source>
</reference>
<dbReference type="EMBL" id="QPID01000002">
    <property type="protein sequence ID" value="RCU51672.1"/>
    <property type="molecule type" value="Genomic_DNA"/>
</dbReference>
<dbReference type="Proteomes" id="UP000252558">
    <property type="component" value="Unassembled WGS sequence"/>
</dbReference>
<protein>
    <submittedName>
        <fullName evidence="1">Uncharacterized protein</fullName>
    </submittedName>
</protein>
<name>A0A368NM53_9GAMM</name>
<keyword evidence="2" id="KW-1185">Reference proteome</keyword>
<gene>
    <name evidence="1" type="ORF">DU002_04155</name>
</gene>
<sequence>MNDKQLDALLAQLPTEQQPQRDLWPDIEDQLVDPETEVTPAEKRRWLGVAALALLTFSSWNFMFKPSDDPDIEIVINIERTAAEQIVANFSLQKNALLKTIAAVGLDISPWQTELILMDSAEQDLQKALTLQPDNQKLLSMLRDLNNKQIQLLNTLIRFTA</sequence>
<accession>A0A368NM53</accession>
<proteinExistence type="predicted"/>
<organism evidence="1 2">
    <name type="scientific">Corallincola holothuriorum</name>
    <dbReference type="NCBI Taxonomy" id="2282215"/>
    <lineage>
        <taxon>Bacteria</taxon>
        <taxon>Pseudomonadati</taxon>
        <taxon>Pseudomonadota</taxon>
        <taxon>Gammaproteobacteria</taxon>
        <taxon>Alteromonadales</taxon>
        <taxon>Psychromonadaceae</taxon>
        <taxon>Corallincola</taxon>
    </lineage>
</organism>